<dbReference type="RefSeq" id="WP_303595484.1">
    <property type="nucleotide sequence ID" value="NZ_JAUORK010000032.1"/>
</dbReference>
<evidence type="ECO:0000256" key="6">
    <source>
        <dbReference type="ARBA" id="ARBA00022741"/>
    </source>
</evidence>
<dbReference type="CDD" id="cd01170">
    <property type="entry name" value="THZ_kinase"/>
    <property type="match status" value="1"/>
</dbReference>
<gene>
    <name evidence="11 12" type="primary">thiM</name>
    <name evidence="12" type="ORF">Q4535_16740</name>
</gene>
<dbReference type="SUPFAM" id="SSF53613">
    <property type="entry name" value="Ribokinase-like"/>
    <property type="match status" value="1"/>
</dbReference>
<keyword evidence="10 11" id="KW-0784">Thiamine biosynthesis</keyword>
<protein>
    <recommendedName>
        <fullName evidence="11">Hydroxyethylthiazole kinase</fullName>
        <ecNumber evidence="11">2.7.1.50</ecNumber>
    </recommendedName>
    <alternativeName>
        <fullName evidence="11">4-methyl-5-beta-hydroxyethylthiazole kinase</fullName>
        <shortName evidence="11">TH kinase</shortName>
        <shortName evidence="11">Thz kinase</shortName>
    </alternativeName>
</protein>
<evidence type="ECO:0000256" key="8">
    <source>
        <dbReference type="ARBA" id="ARBA00022840"/>
    </source>
</evidence>
<dbReference type="PIRSF" id="PIRSF000513">
    <property type="entry name" value="Thz_kinase"/>
    <property type="match status" value="1"/>
</dbReference>
<accession>A0AAP4U1Q4</accession>
<dbReference type="GO" id="GO:0000287">
    <property type="term" value="F:magnesium ion binding"/>
    <property type="evidence" value="ECO:0007669"/>
    <property type="project" value="UniProtKB-UniRule"/>
</dbReference>
<evidence type="ECO:0000256" key="9">
    <source>
        <dbReference type="ARBA" id="ARBA00022842"/>
    </source>
</evidence>
<comment type="similarity">
    <text evidence="11">Belongs to the Thz kinase family.</text>
</comment>
<comment type="cofactor">
    <cofactor evidence="2 11">
        <name>Mg(2+)</name>
        <dbReference type="ChEBI" id="CHEBI:18420"/>
    </cofactor>
</comment>
<evidence type="ECO:0000256" key="11">
    <source>
        <dbReference type="HAMAP-Rule" id="MF_00228"/>
    </source>
</evidence>
<feature type="binding site" evidence="11">
    <location>
        <position position="123"/>
    </location>
    <ligand>
        <name>ATP</name>
        <dbReference type="ChEBI" id="CHEBI:30616"/>
    </ligand>
</feature>
<dbReference type="GO" id="GO:0004417">
    <property type="term" value="F:hydroxyethylthiazole kinase activity"/>
    <property type="evidence" value="ECO:0007669"/>
    <property type="project" value="UniProtKB-UniRule"/>
</dbReference>
<keyword evidence="9 11" id="KW-0460">Magnesium</keyword>
<feature type="binding site" evidence="11">
    <location>
        <position position="173"/>
    </location>
    <ligand>
        <name>ATP</name>
        <dbReference type="ChEBI" id="CHEBI:30616"/>
    </ligand>
</feature>
<comment type="function">
    <text evidence="11">Catalyzes the phosphorylation of the hydroxyl group of 4-methyl-5-beta-hydroxyethylthiazole (THZ).</text>
</comment>
<feature type="binding site" evidence="11">
    <location>
        <position position="48"/>
    </location>
    <ligand>
        <name>substrate</name>
    </ligand>
</feature>
<keyword evidence="8 11" id="KW-0067">ATP-binding</keyword>
<evidence type="ECO:0000256" key="1">
    <source>
        <dbReference type="ARBA" id="ARBA00001771"/>
    </source>
</evidence>
<evidence type="ECO:0000256" key="2">
    <source>
        <dbReference type="ARBA" id="ARBA00001946"/>
    </source>
</evidence>
<dbReference type="HAMAP" id="MF_00228">
    <property type="entry name" value="Thz_kinase"/>
    <property type="match status" value="1"/>
</dbReference>
<dbReference type="Pfam" id="PF02110">
    <property type="entry name" value="HK"/>
    <property type="match status" value="1"/>
</dbReference>
<name>A0AAP4U1Q4_9GAMM</name>
<dbReference type="EMBL" id="JAUORK010000032">
    <property type="protein sequence ID" value="MDO6673754.1"/>
    <property type="molecule type" value="Genomic_DNA"/>
</dbReference>
<evidence type="ECO:0000256" key="5">
    <source>
        <dbReference type="ARBA" id="ARBA00022723"/>
    </source>
</evidence>
<evidence type="ECO:0000313" key="13">
    <source>
        <dbReference type="Proteomes" id="UP001170481"/>
    </source>
</evidence>
<comment type="caution">
    <text evidence="12">The sequence shown here is derived from an EMBL/GenBank/DDBJ whole genome shotgun (WGS) entry which is preliminary data.</text>
</comment>
<dbReference type="GO" id="GO:0009228">
    <property type="term" value="P:thiamine biosynthetic process"/>
    <property type="evidence" value="ECO:0007669"/>
    <property type="project" value="UniProtKB-KW"/>
</dbReference>
<dbReference type="InterPro" id="IPR029056">
    <property type="entry name" value="Ribokinase-like"/>
</dbReference>
<evidence type="ECO:0000256" key="10">
    <source>
        <dbReference type="ARBA" id="ARBA00022977"/>
    </source>
</evidence>
<keyword evidence="4 11" id="KW-0808">Transferase</keyword>
<dbReference type="NCBIfam" id="TIGR00694">
    <property type="entry name" value="thiM"/>
    <property type="match status" value="1"/>
</dbReference>
<keyword evidence="7 11" id="KW-0418">Kinase</keyword>
<keyword evidence="6 11" id="KW-0547">Nucleotide-binding</keyword>
<dbReference type="AlphaFoldDB" id="A0AAP4U1Q4"/>
<dbReference type="Gene3D" id="3.40.1190.20">
    <property type="match status" value="1"/>
</dbReference>
<dbReference type="GO" id="GO:0005524">
    <property type="term" value="F:ATP binding"/>
    <property type="evidence" value="ECO:0007669"/>
    <property type="project" value="UniProtKB-UniRule"/>
</dbReference>
<dbReference type="InterPro" id="IPR000417">
    <property type="entry name" value="Hyethyz_kinase"/>
</dbReference>
<sequence>MTPSSSLSPGSLLNQLRQTTPLVHNITNHVAMTPTANTLLAIGASPLMAHAQQEIQEISTISAALSINIGTLSPSWIEAMQLAAMCAHRDGKPWVLDPVGIGASSLRQYACRTLLEYRPSVIHANASEVLALAGEMNQGRGVDSGDDGEDALQRASRAAVALARTQNCVVAMTGRVDVVTDGQRQITVQGGHALMGRVTAMGCALSSVVAAFLAASLAASLAGHDDTLHATAAALACYAEAGETAGQSAQGPGSFVPRFMDALYTLDADSTPLASRLELTDVT</sequence>
<dbReference type="PRINTS" id="PR01099">
    <property type="entry name" value="HYETHTZKNASE"/>
</dbReference>
<proteinExistence type="inferred from homology"/>
<dbReference type="Proteomes" id="UP001170481">
    <property type="component" value="Unassembled WGS sequence"/>
</dbReference>
<keyword evidence="5 11" id="KW-0479">Metal-binding</keyword>
<evidence type="ECO:0000256" key="3">
    <source>
        <dbReference type="ARBA" id="ARBA00004868"/>
    </source>
</evidence>
<evidence type="ECO:0000256" key="4">
    <source>
        <dbReference type="ARBA" id="ARBA00022679"/>
    </source>
</evidence>
<organism evidence="12 13">
    <name type="scientific">Cobetia amphilecti</name>
    <dbReference type="NCBI Taxonomy" id="1055104"/>
    <lineage>
        <taxon>Bacteria</taxon>
        <taxon>Pseudomonadati</taxon>
        <taxon>Pseudomonadota</taxon>
        <taxon>Gammaproteobacteria</taxon>
        <taxon>Oceanospirillales</taxon>
        <taxon>Halomonadaceae</taxon>
        <taxon>Cobetia</taxon>
    </lineage>
</organism>
<dbReference type="GO" id="GO:0009229">
    <property type="term" value="P:thiamine diphosphate biosynthetic process"/>
    <property type="evidence" value="ECO:0007669"/>
    <property type="project" value="UniProtKB-UniRule"/>
</dbReference>
<evidence type="ECO:0000256" key="7">
    <source>
        <dbReference type="ARBA" id="ARBA00022777"/>
    </source>
</evidence>
<reference evidence="12" key="1">
    <citation type="submission" date="2023-07" db="EMBL/GenBank/DDBJ databases">
        <title>Genome content predicts the carbon catabolic preferences of heterotrophic bacteria.</title>
        <authorList>
            <person name="Gralka M."/>
        </authorList>
    </citation>
    <scope>NUCLEOTIDE SEQUENCE</scope>
    <source>
        <strain evidence="12">C2R13</strain>
    </source>
</reference>
<feature type="binding site" evidence="11">
    <location>
        <position position="200"/>
    </location>
    <ligand>
        <name>substrate</name>
    </ligand>
</feature>
<dbReference type="NCBIfam" id="NF006830">
    <property type="entry name" value="PRK09355.1"/>
    <property type="match status" value="1"/>
</dbReference>
<dbReference type="EC" id="2.7.1.50" evidence="11"/>
<comment type="catalytic activity">
    <reaction evidence="1 11">
        <text>5-(2-hydroxyethyl)-4-methylthiazole + ATP = 4-methyl-5-(2-phosphooxyethyl)-thiazole + ADP + H(+)</text>
        <dbReference type="Rhea" id="RHEA:24212"/>
        <dbReference type="ChEBI" id="CHEBI:15378"/>
        <dbReference type="ChEBI" id="CHEBI:17957"/>
        <dbReference type="ChEBI" id="CHEBI:30616"/>
        <dbReference type="ChEBI" id="CHEBI:58296"/>
        <dbReference type="ChEBI" id="CHEBI:456216"/>
        <dbReference type="EC" id="2.7.1.50"/>
    </reaction>
</comment>
<evidence type="ECO:0000313" key="12">
    <source>
        <dbReference type="EMBL" id="MDO6673754.1"/>
    </source>
</evidence>
<comment type="pathway">
    <text evidence="3 11">Cofactor biosynthesis; thiamine diphosphate biosynthesis; 4-methyl-5-(2-phosphoethyl)-thiazole from 5-(2-hydroxyethyl)-4-methylthiazole: step 1/1.</text>
</comment>